<protein>
    <submittedName>
        <fullName evidence="2">Uncharacterized protein</fullName>
    </submittedName>
</protein>
<keyword evidence="3" id="KW-1185">Reference proteome</keyword>
<sequence>MKETKGKYVPITFFAASIGAVLGLLSYVKDWL</sequence>
<proteinExistence type="predicted"/>
<accession>A0A1G6LJP1</accession>
<organism evidence="2 3">
    <name type="scientific">Terribacillus halophilus</name>
    <dbReference type="NCBI Taxonomy" id="361279"/>
    <lineage>
        <taxon>Bacteria</taxon>
        <taxon>Bacillati</taxon>
        <taxon>Bacillota</taxon>
        <taxon>Bacilli</taxon>
        <taxon>Bacillales</taxon>
        <taxon>Bacillaceae</taxon>
        <taxon>Terribacillus</taxon>
    </lineage>
</organism>
<dbReference type="AlphaFoldDB" id="A0A1G6LJP1"/>
<evidence type="ECO:0000256" key="1">
    <source>
        <dbReference type="SAM" id="Phobius"/>
    </source>
</evidence>
<reference evidence="3" key="1">
    <citation type="submission" date="2016-10" db="EMBL/GenBank/DDBJ databases">
        <authorList>
            <person name="Varghese N."/>
            <person name="Submissions S."/>
        </authorList>
    </citation>
    <scope>NUCLEOTIDE SEQUENCE [LARGE SCALE GENOMIC DNA]</scope>
    <source>
        <strain evidence="3">DSM 21620</strain>
    </source>
</reference>
<dbReference type="Proteomes" id="UP000198666">
    <property type="component" value="Unassembled WGS sequence"/>
</dbReference>
<gene>
    <name evidence="2" type="ORF">SAMN05421663_102409</name>
</gene>
<feature type="transmembrane region" description="Helical" evidence="1">
    <location>
        <begin position="7"/>
        <end position="28"/>
    </location>
</feature>
<name>A0A1G6LJP1_9BACI</name>
<evidence type="ECO:0000313" key="2">
    <source>
        <dbReference type="EMBL" id="SDC43394.1"/>
    </source>
</evidence>
<dbReference type="EMBL" id="FMZB01000002">
    <property type="protein sequence ID" value="SDC43394.1"/>
    <property type="molecule type" value="Genomic_DNA"/>
</dbReference>
<keyword evidence="1" id="KW-0812">Transmembrane</keyword>
<keyword evidence="1" id="KW-0472">Membrane</keyword>
<dbReference type="STRING" id="361279.SAMN05421663_102409"/>
<evidence type="ECO:0000313" key="3">
    <source>
        <dbReference type="Proteomes" id="UP000198666"/>
    </source>
</evidence>
<keyword evidence="1" id="KW-1133">Transmembrane helix</keyword>